<reference evidence="1" key="1">
    <citation type="submission" date="2015-12" db="EMBL/GenBank/DDBJ databases">
        <title>Gene expression during late stages of embryo sac development: a critical building block for successful pollen-pistil interactions.</title>
        <authorList>
            <person name="Liu Y."/>
            <person name="Joly V."/>
            <person name="Sabar M."/>
            <person name="Matton D.P."/>
        </authorList>
    </citation>
    <scope>NUCLEOTIDE SEQUENCE</scope>
</reference>
<protein>
    <submittedName>
        <fullName evidence="1">Putative ovule protein</fullName>
    </submittedName>
</protein>
<proteinExistence type="predicted"/>
<sequence>MRFFHSIVKGRRKKLQLHRIQNNQGNWLEEEEEIAAEAVNFYHSQFLQERDATEFSLLGNIPEIISEADNAILCRQPTLEEIKRAVFNLNGVSTSGPDGLSGAFYQCCWDIVGTDIFRMVQEFFRGNSLPRFITLTNLVLLPKKEHIQSFDLRPISLSNFTNKILSRVVHDRLEAYLSKLISHNQSGFVKGRSIIENVLLTQEIVSDIRKRGR</sequence>
<accession>A0A0V0IKA3</accession>
<dbReference type="InterPro" id="IPR052343">
    <property type="entry name" value="Retrotransposon-Effector_Assoc"/>
</dbReference>
<evidence type="ECO:0000313" key="1">
    <source>
        <dbReference type="EMBL" id="JAP32929.1"/>
    </source>
</evidence>
<dbReference type="PANTHER" id="PTHR46890">
    <property type="entry name" value="NON-LTR RETROLELEMENT REVERSE TRANSCRIPTASE-LIKE PROTEIN-RELATED"/>
    <property type="match status" value="1"/>
</dbReference>
<dbReference type="EMBL" id="GEDG01005531">
    <property type="protein sequence ID" value="JAP32929.1"/>
    <property type="molecule type" value="Transcribed_RNA"/>
</dbReference>
<name>A0A0V0IKA3_SOLCH</name>
<organism evidence="1">
    <name type="scientific">Solanum chacoense</name>
    <name type="common">Chaco potato</name>
    <dbReference type="NCBI Taxonomy" id="4108"/>
    <lineage>
        <taxon>Eukaryota</taxon>
        <taxon>Viridiplantae</taxon>
        <taxon>Streptophyta</taxon>
        <taxon>Embryophyta</taxon>
        <taxon>Tracheophyta</taxon>
        <taxon>Spermatophyta</taxon>
        <taxon>Magnoliopsida</taxon>
        <taxon>eudicotyledons</taxon>
        <taxon>Gunneridae</taxon>
        <taxon>Pentapetalae</taxon>
        <taxon>asterids</taxon>
        <taxon>lamiids</taxon>
        <taxon>Solanales</taxon>
        <taxon>Solanaceae</taxon>
        <taxon>Solanoideae</taxon>
        <taxon>Solaneae</taxon>
        <taxon>Solanum</taxon>
    </lineage>
</organism>
<dbReference type="AlphaFoldDB" id="A0A0V0IKA3"/>
<dbReference type="PANTHER" id="PTHR46890:SF48">
    <property type="entry name" value="RNA-DIRECTED DNA POLYMERASE"/>
    <property type="match status" value="1"/>
</dbReference>